<evidence type="ECO:0000313" key="1">
    <source>
        <dbReference type="EMBL" id="URW77021.1"/>
    </source>
</evidence>
<keyword evidence="2" id="KW-1185">Reference proteome</keyword>
<reference evidence="1" key="1">
    <citation type="submission" date="2022-05" db="EMBL/GenBank/DDBJ databases">
        <title>Sphingomonas sp. strain RMG20 Genome sequencing and assembly.</title>
        <authorList>
            <person name="Kim I."/>
        </authorList>
    </citation>
    <scope>NUCLEOTIDE SEQUENCE</scope>
    <source>
        <strain evidence="1">RMG20</strain>
    </source>
</reference>
<dbReference type="InterPro" id="IPR035437">
    <property type="entry name" value="SNase_OB-fold_sf"/>
</dbReference>
<dbReference type="Proteomes" id="UP001055580">
    <property type="component" value="Chromosome"/>
</dbReference>
<evidence type="ECO:0000313" key="2">
    <source>
        <dbReference type="Proteomes" id="UP001055580"/>
    </source>
</evidence>
<sequence>MAPKRGSEFIMLLILLAAQIIPAGEIFRCTPTRVWDGDGPVWCAEGPRLRIAGIAAREANGTCRSNQPCPSATAEQARDALVAVVGTRRGVAREGHILVNGPTMTCRSDGGARGSRTAAWCTSPRSGDVSCAMVQSRTVLVWQRYWRDHRC</sequence>
<name>A0ABY4TXA1_9SPHN</name>
<proteinExistence type="predicted"/>
<dbReference type="EMBL" id="CP098401">
    <property type="protein sequence ID" value="URW77021.1"/>
    <property type="molecule type" value="Genomic_DNA"/>
</dbReference>
<dbReference type="SUPFAM" id="SSF50199">
    <property type="entry name" value="Staphylococcal nuclease"/>
    <property type="match status" value="1"/>
</dbReference>
<organism evidence="1 2">
    <name type="scientific">Sphingomonas donggukensis</name>
    <dbReference type="NCBI Taxonomy" id="2949093"/>
    <lineage>
        <taxon>Bacteria</taxon>
        <taxon>Pseudomonadati</taxon>
        <taxon>Pseudomonadota</taxon>
        <taxon>Alphaproteobacteria</taxon>
        <taxon>Sphingomonadales</taxon>
        <taxon>Sphingomonadaceae</taxon>
        <taxon>Sphingomonas</taxon>
    </lineage>
</organism>
<gene>
    <name evidence="1" type="ORF">M9980_10820</name>
</gene>
<protein>
    <submittedName>
        <fullName evidence="1">Uncharacterized protein</fullName>
    </submittedName>
</protein>
<accession>A0ABY4TXA1</accession>